<protein>
    <submittedName>
        <fullName evidence="1">Uncharacterized protein</fullName>
    </submittedName>
</protein>
<reference evidence="1 2" key="1">
    <citation type="submission" date="2023-07" db="EMBL/GenBank/DDBJ databases">
        <title>Comparative genomics of wheat-associated soil bacteria to identify genetic determinants of phenazine resistance.</title>
        <authorList>
            <person name="Mouncey N."/>
        </authorList>
    </citation>
    <scope>NUCLEOTIDE SEQUENCE [LARGE SCALE GENOMIC DNA]</scope>
    <source>
        <strain evidence="1 2">V2I4</strain>
    </source>
</reference>
<comment type="caution">
    <text evidence="1">The sequence shown here is derived from an EMBL/GenBank/DDBJ whole genome shotgun (WGS) entry which is preliminary data.</text>
</comment>
<evidence type="ECO:0000313" key="1">
    <source>
        <dbReference type="EMBL" id="MDQ1025825.1"/>
    </source>
</evidence>
<accession>A0ABU0SQL3</accession>
<dbReference type="Proteomes" id="UP001230328">
    <property type="component" value="Unassembled WGS sequence"/>
</dbReference>
<evidence type="ECO:0000313" key="2">
    <source>
        <dbReference type="Proteomes" id="UP001230328"/>
    </source>
</evidence>
<gene>
    <name evidence="1" type="ORF">QF035_003407</name>
</gene>
<name>A0ABU0SQL3_9ACTN</name>
<keyword evidence="2" id="KW-1185">Reference proteome</keyword>
<proteinExistence type="predicted"/>
<dbReference type="EMBL" id="JAUSZI010000002">
    <property type="protein sequence ID" value="MDQ1025825.1"/>
    <property type="molecule type" value="Genomic_DNA"/>
</dbReference>
<organism evidence="1 2">
    <name type="scientific">Streptomyces umbrinus</name>
    <dbReference type="NCBI Taxonomy" id="67370"/>
    <lineage>
        <taxon>Bacteria</taxon>
        <taxon>Bacillati</taxon>
        <taxon>Actinomycetota</taxon>
        <taxon>Actinomycetes</taxon>
        <taxon>Kitasatosporales</taxon>
        <taxon>Streptomycetaceae</taxon>
        <taxon>Streptomyces</taxon>
        <taxon>Streptomyces phaeochromogenes group</taxon>
    </lineage>
</organism>
<sequence length="59" mass="6808">MPLSESDVPYERYVREEGPHRMVQMRWGPAFFAPEPAPLSRTWLLAVVVPQLMAARPGW</sequence>